<reference evidence="2 3" key="1">
    <citation type="submission" date="2019-08" db="EMBL/GenBank/DDBJ databases">
        <authorList>
            <person name="Alioto T."/>
            <person name="Alioto T."/>
            <person name="Gomez Garrido J."/>
        </authorList>
    </citation>
    <scope>NUCLEOTIDE SEQUENCE [LARGE SCALE GENOMIC DNA]</scope>
</reference>
<protein>
    <submittedName>
        <fullName evidence="2">Uncharacterized protein</fullName>
    </submittedName>
</protein>
<dbReference type="Proteomes" id="UP000325440">
    <property type="component" value="Unassembled WGS sequence"/>
</dbReference>
<dbReference type="EMBL" id="CABPRJ010000996">
    <property type="protein sequence ID" value="VVC34463.1"/>
    <property type="molecule type" value="Genomic_DNA"/>
</dbReference>
<proteinExistence type="predicted"/>
<evidence type="ECO:0000313" key="3">
    <source>
        <dbReference type="Proteomes" id="UP000325440"/>
    </source>
</evidence>
<name>A0A5E4MQ95_9HEMI</name>
<evidence type="ECO:0000256" key="1">
    <source>
        <dbReference type="SAM" id="MobiDB-lite"/>
    </source>
</evidence>
<feature type="compositionally biased region" description="Polar residues" evidence="1">
    <location>
        <begin position="84"/>
        <end position="93"/>
    </location>
</feature>
<organism evidence="2 3">
    <name type="scientific">Cinara cedri</name>
    <dbReference type="NCBI Taxonomy" id="506608"/>
    <lineage>
        <taxon>Eukaryota</taxon>
        <taxon>Metazoa</taxon>
        <taxon>Ecdysozoa</taxon>
        <taxon>Arthropoda</taxon>
        <taxon>Hexapoda</taxon>
        <taxon>Insecta</taxon>
        <taxon>Pterygota</taxon>
        <taxon>Neoptera</taxon>
        <taxon>Paraneoptera</taxon>
        <taxon>Hemiptera</taxon>
        <taxon>Sternorrhyncha</taxon>
        <taxon>Aphidomorpha</taxon>
        <taxon>Aphidoidea</taxon>
        <taxon>Aphididae</taxon>
        <taxon>Lachninae</taxon>
        <taxon>Cinara</taxon>
    </lineage>
</organism>
<dbReference type="OrthoDB" id="10338803at2759"/>
<sequence length="117" mass="12415">MTQATLAALSVDRRLGPITLTEAVAAWASGPGQSGSYLQSMRTRATVAHRVSSVSDMSMAASTAICPDRNSDRVETYSRQACRTQAASHSDVSATADRTVGPRNRNGCSRGSHWCGR</sequence>
<dbReference type="AlphaFoldDB" id="A0A5E4MQ95"/>
<accession>A0A5E4MQ95</accession>
<keyword evidence="3" id="KW-1185">Reference proteome</keyword>
<feature type="region of interest" description="Disordered" evidence="1">
    <location>
        <begin position="84"/>
        <end position="117"/>
    </location>
</feature>
<gene>
    <name evidence="2" type="ORF">CINCED_3A011895</name>
</gene>
<evidence type="ECO:0000313" key="2">
    <source>
        <dbReference type="EMBL" id="VVC34463.1"/>
    </source>
</evidence>